<evidence type="ECO:0000256" key="3">
    <source>
        <dbReference type="ARBA" id="ARBA00022771"/>
    </source>
</evidence>
<sequence length="221" mass="24115">MSEFWVSHKRYRCQYCDIWIADDAPSRQQHENGLRHKGNRDRFIKSLYKQGEKQIKEREEERREMAAIDKAANAAYATDVGAGRGSQSALAAPVASSSKPKAATAPASTNKWANYSTAASLGYTDPDVERALQEAQLRQNEGVAGAWQVVTPDLATLAAQATAAAHVAPSETEAASTEKRARSQEDDEGGRAYKVRKKTAAVGLGELWEPGVIKVKVKVKE</sequence>
<reference evidence="8 9" key="1">
    <citation type="journal article" date="2016" name="Mol. Biol. Evol.">
        <title>Comparative Genomics of Early-Diverging Mushroom-Forming Fungi Provides Insights into the Origins of Lignocellulose Decay Capabilities.</title>
        <authorList>
            <person name="Nagy L.G."/>
            <person name="Riley R."/>
            <person name="Tritt A."/>
            <person name="Adam C."/>
            <person name="Daum C."/>
            <person name="Floudas D."/>
            <person name="Sun H."/>
            <person name="Yadav J.S."/>
            <person name="Pangilinan J."/>
            <person name="Larsson K.H."/>
            <person name="Matsuura K."/>
            <person name="Barry K."/>
            <person name="Labutti K."/>
            <person name="Kuo R."/>
            <person name="Ohm R.A."/>
            <person name="Bhattacharya S.S."/>
            <person name="Shirouzu T."/>
            <person name="Yoshinaga Y."/>
            <person name="Martin F.M."/>
            <person name="Grigoriev I.V."/>
            <person name="Hibbett D.S."/>
        </authorList>
    </citation>
    <scope>NUCLEOTIDE SEQUENCE [LARGE SCALE GENOMIC DNA]</scope>
    <source>
        <strain evidence="8 9">TUFC12733</strain>
    </source>
</reference>
<dbReference type="GO" id="GO:0000398">
    <property type="term" value="P:mRNA splicing, via spliceosome"/>
    <property type="evidence" value="ECO:0007669"/>
    <property type="project" value="InterPro"/>
</dbReference>
<keyword evidence="9" id="KW-1185">Reference proteome</keyword>
<evidence type="ECO:0000256" key="6">
    <source>
        <dbReference type="SAM" id="MobiDB-lite"/>
    </source>
</evidence>
<keyword evidence="5" id="KW-0539">Nucleus</keyword>
<evidence type="ECO:0000313" key="8">
    <source>
        <dbReference type="EMBL" id="KZO95508.1"/>
    </source>
</evidence>
<dbReference type="InterPro" id="IPR000690">
    <property type="entry name" value="Matrin/U1-C_Znf_C2H2"/>
</dbReference>
<comment type="subcellular location">
    <subcellularLocation>
        <location evidence="1">Nucleus</location>
    </subcellularLocation>
</comment>
<dbReference type="STRING" id="1330018.A0A167LB28"/>
<dbReference type="Gene3D" id="3.30.160.60">
    <property type="entry name" value="Classic Zinc Finger"/>
    <property type="match status" value="1"/>
</dbReference>
<proteinExistence type="predicted"/>
<feature type="non-terminal residue" evidence="8">
    <location>
        <position position="221"/>
    </location>
</feature>
<gene>
    <name evidence="8" type="ORF">CALVIDRAFT_463888</name>
</gene>
<dbReference type="PANTHER" id="PTHR13173:SF10">
    <property type="entry name" value="WW DOMAIN-BINDING PROTEIN 4"/>
    <property type="match status" value="1"/>
</dbReference>
<organism evidence="8 9">
    <name type="scientific">Calocera viscosa (strain TUFC12733)</name>
    <dbReference type="NCBI Taxonomy" id="1330018"/>
    <lineage>
        <taxon>Eukaryota</taxon>
        <taxon>Fungi</taxon>
        <taxon>Dikarya</taxon>
        <taxon>Basidiomycota</taxon>
        <taxon>Agaricomycotina</taxon>
        <taxon>Dacrymycetes</taxon>
        <taxon>Dacrymycetales</taxon>
        <taxon>Dacrymycetaceae</taxon>
        <taxon>Calocera</taxon>
    </lineage>
</organism>
<dbReference type="GO" id="GO:0003723">
    <property type="term" value="F:RNA binding"/>
    <property type="evidence" value="ECO:0007669"/>
    <property type="project" value="TreeGrafter"/>
</dbReference>
<keyword evidence="3" id="KW-0863">Zinc-finger</keyword>
<evidence type="ECO:0000313" key="9">
    <source>
        <dbReference type="Proteomes" id="UP000076738"/>
    </source>
</evidence>
<feature type="domain" description="Matrin-type" evidence="7">
    <location>
        <begin position="11"/>
        <end position="42"/>
    </location>
</feature>
<evidence type="ECO:0000259" key="7">
    <source>
        <dbReference type="PROSITE" id="PS50171"/>
    </source>
</evidence>
<dbReference type="SUPFAM" id="SSF57667">
    <property type="entry name" value="beta-beta-alpha zinc fingers"/>
    <property type="match status" value="1"/>
</dbReference>
<accession>A0A167LB28</accession>
<protein>
    <recommendedName>
        <fullName evidence="7">Matrin-type domain-containing protein</fullName>
    </recommendedName>
</protein>
<dbReference type="InterPro" id="IPR003604">
    <property type="entry name" value="Matrin/U1-like-C_Znf_C2H2"/>
</dbReference>
<dbReference type="InterPro" id="IPR013085">
    <property type="entry name" value="U1-CZ_Znf_C2H2"/>
</dbReference>
<dbReference type="PANTHER" id="PTHR13173">
    <property type="entry name" value="WW DOMAIN BINDING PROTEIN 4"/>
    <property type="match status" value="1"/>
</dbReference>
<evidence type="ECO:0000256" key="5">
    <source>
        <dbReference type="ARBA" id="ARBA00023242"/>
    </source>
</evidence>
<keyword evidence="2" id="KW-0479">Metal-binding</keyword>
<evidence type="ECO:0000256" key="1">
    <source>
        <dbReference type="ARBA" id="ARBA00004123"/>
    </source>
</evidence>
<dbReference type="AlphaFoldDB" id="A0A167LB28"/>
<dbReference type="GO" id="GO:0071011">
    <property type="term" value="C:precatalytic spliceosome"/>
    <property type="evidence" value="ECO:0007669"/>
    <property type="project" value="TreeGrafter"/>
</dbReference>
<name>A0A167LB28_CALVF</name>
<dbReference type="OrthoDB" id="191651at2759"/>
<dbReference type="PROSITE" id="PS50171">
    <property type="entry name" value="ZF_MATRIN"/>
    <property type="match status" value="1"/>
</dbReference>
<dbReference type="Pfam" id="PF06220">
    <property type="entry name" value="zf-U1"/>
    <property type="match status" value="1"/>
</dbReference>
<feature type="region of interest" description="Disordered" evidence="6">
    <location>
        <begin position="166"/>
        <end position="192"/>
    </location>
</feature>
<keyword evidence="4" id="KW-0862">Zinc</keyword>
<dbReference type="GO" id="GO:0008270">
    <property type="term" value="F:zinc ion binding"/>
    <property type="evidence" value="ECO:0007669"/>
    <property type="project" value="UniProtKB-KW"/>
</dbReference>
<dbReference type="EMBL" id="KV417288">
    <property type="protein sequence ID" value="KZO95508.1"/>
    <property type="molecule type" value="Genomic_DNA"/>
</dbReference>
<evidence type="ECO:0000256" key="2">
    <source>
        <dbReference type="ARBA" id="ARBA00022723"/>
    </source>
</evidence>
<evidence type="ECO:0000256" key="4">
    <source>
        <dbReference type="ARBA" id="ARBA00022833"/>
    </source>
</evidence>
<dbReference type="Proteomes" id="UP000076738">
    <property type="component" value="Unassembled WGS sequence"/>
</dbReference>
<dbReference type="InterPro" id="IPR036236">
    <property type="entry name" value="Znf_C2H2_sf"/>
</dbReference>
<dbReference type="InterPro" id="IPR040023">
    <property type="entry name" value="WBP4"/>
</dbReference>
<dbReference type="SMART" id="SM00451">
    <property type="entry name" value="ZnF_U1"/>
    <property type="match status" value="1"/>
</dbReference>